<proteinExistence type="inferred from homology"/>
<dbReference type="EMBL" id="CP032698">
    <property type="protein sequence ID" value="AYG79329.1"/>
    <property type="molecule type" value="Genomic_DNA"/>
</dbReference>
<dbReference type="SUPFAM" id="SSF54909">
    <property type="entry name" value="Dimeric alpha+beta barrel"/>
    <property type="match status" value="1"/>
</dbReference>
<dbReference type="Gene3D" id="3.30.70.1060">
    <property type="entry name" value="Dimeric alpha+beta barrel"/>
    <property type="match status" value="1"/>
</dbReference>
<dbReference type="InterPro" id="IPR005545">
    <property type="entry name" value="YCII"/>
</dbReference>
<comment type="similarity">
    <text evidence="1">Belongs to the YciI family.</text>
</comment>
<dbReference type="KEGG" id="shun:DWB77_01442"/>
<evidence type="ECO:0000256" key="1">
    <source>
        <dbReference type="ARBA" id="ARBA00007689"/>
    </source>
</evidence>
<dbReference type="AlphaFoldDB" id="A0A387H7N8"/>
<evidence type="ECO:0000259" key="2">
    <source>
        <dbReference type="Pfam" id="PF03795"/>
    </source>
</evidence>
<gene>
    <name evidence="3" type="ORF">DWB77_01442</name>
</gene>
<dbReference type="Pfam" id="PF03795">
    <property type="entry name" value="YCII"/>
    <property type="match status" value="1"/>
</dbReference>
<reference evidence="3 4" key="1">
    <citation type="submission" date="2018-10" db="EMBL/GenBank/DDBJ databases">
        <title>Relationship between Morphology and Antimicrobial Activity in Streptomyces.</title>
        <authorList>
            <person name="Kang H.J."/>
            <person name="Kim S.B."/>
        </authorList>
    </citation>
    <scope>NUCLEOTIDE SEQUENCE [LARGE SCALE GENOMIC DNA]</scope>
    <source>
        <strain evidence="3 4">BH38</strain>
    </source>
</reference>
<evidence type="ECO:0000313" key="4">
    <source>
        <dbReference type="Proteomes" id="UP000271554"/>
    </source>
</evidence>
<dbReference type="PANTHER" id="PTHR37828">
    <property type="entry name" value="GSR2449 PROTEIN"/>
    <property type="match status" value="1"/>
</dbReference>
<evidence type="ECO:0000313" key="3">
    <source>
        <dbReference type="EMBL" id="AYG79329.1"/>
    </source>
</evidence>
<sequence length="108" mass="11692">MSDPSSLTIMFILELTYVAPLDRVDALLGEHVAWLDTHYAAGVFIASGRKEPRDGGVILAVGDDRAAMEELVATDPFALGGCATYRVTEFLATKVAPQLLPYQQQLPN</sequence>
<accession>A0A387H7N8</accession>
<dbReference type="InterPro" id="IPR011008">
    <property type="entry name" value="Dimeric_a/b-barrel"/>
</dbReference>
<protein>
    <recommendedName>
        <fullName evidence="2">YCII-related domain-containing protein</fullName>
    </recommendedName>
</protein>
<keyword evidence="4" id="KW-1185">Reference proteome</keyword>
<dbReference type="Proteomes" id="UP000271554">
    <property type="component" value="Chromosome"/>
</dbReference>
<name>A0A387H7N8_9ACTN</name>
<organism evidence="3 4">
    <name type="scientific">Streptomyces hundungensis</name>
    <dbReference type="NCBI Taxonomy" id="1077946"/>
    <lineage>
        <taxon>Bacteria</taxon>
        <taxon>Bacillati</taxon>
        <taxon>Actinomycetota</taxon>
        <taxon>Actinomycetes</taxon>
        <taxon>Kitasatosporales</taxon>
        <taxon>Streptomycetaceae</taxon>
        <taxon>Streptomyces</taxon>
    </lineage>
</organism>
<feature type="domain" description="YCII-related" evidence="2">
    <location>
        <begin position="10"/>
        <end position="90"/>
    </location>
</feature>
<dbReference type="PANTHER" id="PTHR37828:SF1">
    <property type="entry name" value="YCII-RELATED DOMAIN-CONTAINING PROTEIN"/>
    <property type="match status" value="1"/>
</dbReference>